<dbReference type="InterPro" id="IPR000620">
    <property type="entry name" value="EamA_dom"/>
</dbReference>
<dbReference type="InterPro" id="IPR050638">
    <property type="entry name" value="AA-Vitamin_Transporters"/>
</dbReference>
<reference evidence="8 9" key="1">
    <citation type="journal article" date="2015" name="Nature">
        <title>rRNA introns, odd ribosomes, and small enigmatic genomes across a large radiation of phyla.</title>
        <authorList>
            <person name="Brown C.T."/>
            <person name="Hug L.A."/>
            <person name="Thomas B.C."/>
            <person name="Sharon I."/>
            <person name="Castelle C.J."/>
            <person name="Singh A."/>
            <person name="Wilkins M.J."/>
            <person name="Williams K.H."/>
            <person name="Banfield J.F."/>
        </authorList>
    </citation>
    <scope>NUCLEOTIDE SEQUENCE [LARGE SCALE GENOMIC DNA]</scope>
</reference>
<dbReference type="AlphaFoldDB" id="A0A0G1FT26"/>
<evidence type="ECO:0000256" key="1">
    <source>
        <dbReference type="ARBA" id="ARBA00004651"/>
    </source>
</evidence>
<organism evidence="8 9">
    <name type="scientific">Candidatus Gottesmanbacteria bacterium GW2011_GWA2_43_14</name>
    <dbReference type="NCBI Taxonomy" id="1618443"/>
    <lineage>
        <taxon>Bacteria</taxon>
        <taxon>Candidatus Gottesmaniibacteriota</taxon>
    </lineage>
</organism>
<dbReference type="STRING" id="1618443.UV73_C0003G0103"/>
<dbReference type="PANTHER" id="PTHR32322:SF18">
    <property type="entry name" value="S-ADENOSYLMETHIONINE_S-ADENOSYLHOMOCYSTEINE TRANSPORTER"/>
    <property type="match status" value="1"/>
</dbReference>
<dbReference type="Pfam" id="PF00892">
    <property type="entry name" value="EamA"/>
    <property type="match status" value="2"/>
</dbReference>
<evidence type="ECO:0000256" key="5">
    <source>
        <dbReference type="ARBA" id="ARBA00023136"/>
    </source>
</evidence>
<dbReference type="GO" id="GO:0005886">
    <property type="term" value="C:plasma membrane"/>
    <property type="evidence" value="ECO:0007669"/>
    <property type="project" value="UniProtKB-SubCell"/>
</dbReference>
<name>A0A0G1FT26_9BACT</name>
<keyword evidence="2" id="KW-1003">Cell membrane</keyword>
<proteinExistence type="predicted"/>
<keyword evidence="4 6" id="KW-1133">Transmembrane helix</keyword>
<feature type="transmembrane region" description="Helical" evidence="6">
    <location>
        <begin position="7"/>
        <end position="27"/>
    </location>
</feature>
<feature type="transmembrane region" description="Helical" evidence="6">
    <location>
        <begin position="99"/>
        <end position="116"/>
    </location>
</feature>
<comment type="caution">
    <text evidence="8">The sequence shown here is derived from an EMBL/GenBank/DDBJ whole genome shotgun (WGS) entry which is preliminary data.</text>
</comment>
<keyword evidence="5 6" id="KW-0472">Membrane</keyword>
<dbReference type="PANTHER" id="PTHR32322">
    <property type="entry name" value="INNER MEMBRANE TRANSPORTER"/>
    <property type="match status" value="1"/>
</dbReference>
<dbReference type="InterPro" id="IPR037185">
    <property type="entry name" value="EmrE-like"/>
</dbReference>
<feature type="transmembrane region" description="Helical" evidence="6">
    <location>
        <begin position="66"/>
        <end position="87"/>
    </location>
</feature>
<feature type="transmembrane region" description="Helical" evidence="6">
    <location>
        <begin position="178"/>
        <end position="196"/>
    </location>
</feature>
<comment type="subcellular location">
    <subcellularLocation>
        <location evidence="1">Cell membrane</location>
        <topology evidence="1">Multi-pass membrane protein</topology>
    </subcellularLocation>
</comment>
<feature type="transmembrane region" description="Helical" evidence="6">
    <location>
        <begin position="237"/>
        <end position="258"/>
    </location>
</feature>
<feature type="domain" description="EamA" evidence="7">
    <location>
        <begin position="147"/>
        <end position="282"/>
    </location>
</feature>
<evidence type="ECO:0000256" key="6">
    <source>
        <dbReference type="SAM" id="Phobius"/>
    </source>
</evidence>
<sequence length="293" mass="32195">MNKGIKWAILTALISGVSIFYNKQVLVKGIDPLIFNIVKNGGTAVILSLALFTGRRGRITEDFKKNWKGLLIIAVAGGSLPFILYFAGLVSASAINANLIHKSLFIWVAFLAIPFLKEKLGMLQVAGFVLIALSNIFLGFNGFAFNSGEALILLATLLWSCEYIVAKKVLRKSGSLTVSWSRMFLGSLILIGIAAWQSKLRLLFLLDWTTLLPVIPSIVLLTLYVTGLFSALKYAPATQVTAILILATPVTNLLNMFWTRQFISGLQLNNLILSLSGIMLIYVFRPKNRSIVV</sequence>
<feature type="transmembrane region" description="Helical" evidence="6">
    <location>
        <begin position="202"/>
        <end position="225"/>
    </location>
</feature>
<evidence type="ECO:0000256" key="2">
    <source>
        <dbReference type="ARBA" id="ARBA00022475"/>
    </source>
</evidence>
<gene>
    <name evidence="8" type="ORF">UV73_C0003G0103</name>
</gene>
<keyword evidence="3 6" id="KW-0812">Transmembrane</keyword>
<evidence type="ECO:0000256" key="3">
    <source>
        <dbReference type="ARBA" id="ARBA00022692"/>
    </source>
</evidence>
<evidence type="ECO:0000313" key="8">
    <source>
        <dbReference type="EMBL" id="KKS98161.1"/>
    </source>
</evidence>
<dbReference type="EMBL" id="LCFP01000003">
    <property type="protein sequence ID" value="KKS98161.1"/>
    <property type="molecule type" value="Genomic_DNA"/>
</dbReference>
<evidence type="ECO:0000256" key="4">
    <source>
        <dbReference type="ARBA" id="ARBA00022989"/>
    </source>
</evidence>
<feature type="transmembrane region" description="Helical" evidence="6">
    <location>
        <begin position="150"/>
        <end position="166"/>
    </location>
</feature>
<evidence type="ECO:0000259" key="7">
    <source>
        <dbReference type="Pfam" id="PF00892"/>
    </source>
</evidence>
<accession>A0A0G1FT26</accession>
<dbReference type="Proteomes" id="UP000034894">
    <property type="component" value="Unassembled WGS sequence"/>
</dbReference>
<feature type="transmembrane region" description="Helical" evidence="6">
    <location>
        <begin position="123"/>
        <end position="144"/>
    </location>
</feature>
<protein>
    <recommendedName>
        <fullName evidence="7">EamA domain-containing protein</fullName>
    </recommendedName>
</protein>
<evidence type="ECO:0000313" key="9">
    <source>
        <dbReference type="Proteomes" id="UP000034894"/>
    </source>
</evidence>
<dbReference type="SUPFAM" id="SSF103481">
    <property type="entry name" value="Multidrug resistance efflux transporter EmrE"/>
    <property type="match status" value="2"/>
</dbReference>
<feature type="transmembrane region" description="Helical" evidence="6">
    <location>
        <begin position="264"/>
        <end position="284"/>
    </location>
</feature>
<feature type="transmembrane region" description="Helical" evidence="6">
    <location>
        <begin position="33"/>
        <end position="54"/>
    </location>
</feature>
<feature type="domain" description="EamA" evidence="7">
    <location>
        <begin position="3"/>
        <end position="138"/>
    </location>
</feature>